<gene>
    <name evidence="5" type="ORF">CTOB1V02_LOCUS6438</name>
</gene>
<evidence type="ECO:0000256" key="2">
    <source>
        <dbReference type="ARBA" id="ARBA00022884"/>
    </source>
</evidence>
<proteinExistence type="predicted"/>
<dbReference type="PANTHER" id="PTHR46754">
    <property type="entry name" value="MKI67 FHA DOMAIN-INTERACTING NUCLEOLAR PHOSPHOPROTEIN"/>
    <property type="match status" value="1"/>
</dbReference>
<accession>A0A7R8ZQL1</accession>
<dbReference type="OrthoDB" id="21467at2759"/>
<dbReference type="GO" id="GO:0003723">
    <property type="term" value="F:RNA binding"/>
    <property type="evidence" value="ECO:0007669"/>
    <property type="project" value="UniProtKB-KW"/>
</dbReference>
<feature type="region of interest" description="Disordered" evidence="4">
    <location>
        <begin position="650"/>
        <end position="695"/>
    </location>
</feature>
<evidence type="ECO:0000256" key="4">
    <source>
        <dbReference type="SAM" id="MobiDB-lite"/>
    </source>
</evidence>
<organism evidence="5">
    <name type="scientific">Cyprideis torosa</name>
    <dbReference type="NCBI Taxonomy" id="163714"/>
    <lineage>
        <taxon>Eukaryota</taxon>
        <taxon>Metazoa</taxon>
        <taxon>Ecdysozoa</taxon>
        <taxon>Arthropoda</taxon>
        <taxon>Crustacea</taxon>
        <taxon>Oligostraca</taxon>
        <taxon>Ostracoda</taxon>
        <taxon>Podocopa</taxon>
        <taxon>Podocopida</taxon>
        <taxon>Cytherocopina</taxon>
        <taxon>Cytheroidea</taxon>
        <taxon>Cytherideidae</taxon>
        <taxon>Cyprideis</taxon>
    </lineage>
</organism>
<feature type="region of interest" description="Disordered" evidence="4">
    <location>
        <begin position="237"/>
        <end position="625"/>
    </location>
</feature>
<feature type="compositionally biased region" description="Basic and acidic residues" evidence="4">
    <location>
        <begin position="270"/>
        <end position="283"/>
    </location>
</feature>
<evidence type="ECO:0000256" key="1">
    <source>
        <dbReference type="ARBA" id="ARBA00004604"/>
    </source>
</evidence>
<dbReference type="GO" id="GO:0005730">
    <property type="term" value="C:nucleolus"/>
    <property type="evidence" value="ECO:0007669"/>
    <property type="project" value="UniProtKB-SubCell"/>
</dbReference>
<evidence type="ECO:0000256" key="3">
    <source>
        <dbReference type="ARBA" id="ARBA00023242"/>
    </source>
</evidence>
<protein>
    <submittedName>
        <fullName evidence="5">Uncharacterized protein</fullName>
    </submittedName>
</protein>
<feature type="compositionally biased region" description="Low complexity" evidence="4">
    <location>
        <begin position="474"/>
        <end position="483"/>
    </location>
</feature>
<reference evidence="5" key="1">
    <citation type="submission" date="2020-11" db="EMBL/GenBank/DDBJ databases">
        <authorList>
            <person name="Tran Van P."/>
        </authorList>
    </citation>
    <scope>NUCLEOTIDE SEQUENCE</scope>
</reference>
<dbReference type="InterPro" id="IPR035979">
    <property type="entry name" value="RBD_domain_sf"/>
</dbReference>
<dbReference type="SUPFAM" id="SSF54928">
    <property type="entry name" value="RNA-binding domain, RBD"/>
    <property type="match status" value="1"/>
</dbReference>
<feature type="compositionally biased region" description="Acidic residues" evidence="4">
    <location>
        <begin position="298"/>
        <end position="312"/>
    </location>
</feature>
<keyword evidence="2" id="KW-0694">RNA-binding</keyword>
<evidence type="ECO:0000313" key="5">
    <source>
        <dbReference type="EMBL" id="CAD7228557.1"/>
    </source>
</evidence>
<sequence length="695" mass="76906">MPSADVQIPVYYTHGDLCSSSWLHAPAMGIEVPSPMSGGFIEVRGRPVDTRRDTRTLVGSVHMSKKRRCAKCQRYRSPAGFSYYGSVGGKTGNSKGYAFIEFREPEVAAIVAETMNNYLMFNKLLKCEVVKEDRLHEHLFSVNLWKAKARSNLERNACHMENEHTPEQVANSNRRTELGLSRTLEKFKAVGIELKPEELLEDVEKVSPLSSMLNRMVEAKIEEEKLLSSLKDDIKTEEECGGNQKQKKGGRGKKRKTGKERRKNIKKRKVSDAGEKGGEKAGSDVEIVPVSVDHGNEVDSENEENVDGENENIAEHEDLLENSSDEDESEDDEIFFRPQPGVRESPARELNNVETELEVSPKRRKAKATSKSMLGGNEDFVALPSEDDDGSDGWGVLWDEDEEEEEQHSKTTRKLTQAKSSTGGMTDGDESSNPSATGGKKRKSNSKEAKKSTLQVGATREREQAKGSTGEMMGGSNNSSPTGGKKGKSNSKEEKSTPHVEAKEKASLHSAPVGSSGKSLARKKTSLNTTPREGKNRLLTKSADGSVQPAQLENEAPQPGSGKKARPSEERKQMEPGSAKKTCGPKERKSRKATPTSLERIMKNLPENLPPVSKRRRSVGPEILPSRNELEENALVQKVVAKRRSTVPERADLEMPNVTKQQAKKNKKEIMEERLGLVSPATAKRRQKKRARKSI</sequence>
<feature type="compositionally biased region" description="Polar residues" evidence="4">
    <location>
        <begin position="414"/>
        <end position="424"/>
    </location>
</feature>
<dbReference type="InterPro" id="IPR012677">
    <property type="entry name" value="Nucleotide-bd_a/b_plait_sf"/>
</dbReference>
<feature type="compositionally biased region" description="Acidic residues" evidence="4">
    <location>
        <begin position="320"/>
        <end position="333"/>
    </location>
</feature>
<feature type="compositionally biased region" description="Basic residues" evidence="4">
    <location>
        <begin position="683"/>
        <end position="695"/>
    </location>
</feature>
<name>A0A7R8ZQL1_9CRUS</name>
<comment type="subcellular location">
    <subcellularLocation>
        <location evidence="1">Nucleus</location>
        <location evidence="1">Nucleolus</location>
    </subcellularLocation>
</comment>
<dbReference type="EMBL" id="OB661592">
    <property type="protein sequence ID" value="CAD7228557.1"/>
    <property type="molecule type" value="Genomic_DNA"/>
</dbReference>
<dbReference type="Gene3D" id="3.30.70.330">
    <property type="match status" value="1"/>
</dbReference>
<keyword evidence="3" id="KW-0539">Nucleus</keyword>
<dbReference type="AlphaFoldDB" id="A0A7R8ZQL1"/>
<feature type="compositionally biased region" description="Basic residues" evidence="4">
    <location>
        <begin position="245"/>
        <end position="269"/>
    </location>
</feature>
<feature type="compositionally biased region" description="Basic and acidic residues" evidence="4">
    <location>
        <begin position="490"/>
        <end position="507"/>
    </location>
</feature>